<dbReference type="PANTHER" id="PTHR32444">
    <property type="entry name" value="BULB-TYPE LECTIN DOMAIN-CONTAINING PROTEIN"/>
    <property type="match status" value="1"/>
</dbReference>
<dbReference type="AlphaFoldDB" id="A0A314ZHW0"/>
<keyword evidence="2" id="KW-0430">Lectin</keyword>
<dbReference type="PANTHER" id="PTHR32444:SF118">
    <property type="entry name" value="OS09G0551150 PROTEIN"/>
    <property type="match status" value="1"/>
</dbReference>
<keyword evidence="3" id="KW-1185">Reference proteome</keyword>
<dbReference type="Proteomes" id="UP000250321">
    <property type="component" value="Unassembled WGS sequence"/>
</dbReference>
<feature type="transmembrane region" description="Helical" evidence="1">
    <location>
        <begin position="232"/>
        <end position="251"/>
    </location>
</feature>
<keyword evidence="2" id="KW-0418">Kinase</keyword>
<keyword evidence="2" id="KW-0808">Transferase</keyword>
<evidence type="ECO:0000313" key="3">
    <source>
        <dbReference type="Proteomes" id="UP000250321"/>
    </source>
</evidence>
<dbReference type="GO" id="GO:0016301">
    <property type="term" value="F:kinase activity"/>
    <property type="evidence" value="ECO:0007669"/>
    <property type="project" value="UniProtKB-KW"/>
</dbReference>
<gene>
    <name evidence="2" type="ORF">Pyn_13427</name>
</gene>
<name>A0A314ZHW0_PRUYE</name>
<evidence type="ECO:0000256" key="1">
    <source>
        <dbReference type="SAM" id="Phobius"/>
    </source>
</evidence>
<comment type="caution">
    <text evidence="2">The sequence shown here is derived from an EMBL/GenBank/DDBJ whole genome shotgun (WGS) entry which is preliminary data.</text>
</comment>
<dbReference type="OrthoDB" id="4062651at2759"/>
<dbReference type="EMBL" id="PJQY01000091">
    <property type="protein sequence ID" value="PQQ18929.1"/>
    <property type="molecule type" value="Genomic_DNA"/>
</dbReference>
<organism evidence="2 3">
    <name type="scientific">Prunus yedoensis var. nudiflora</name>
    <dbReference type="NCBI Taxonomy" id="2094558"/>
    <lineage>
        <taxon>Eukaryota</taxon>
        <taxon>Viridiplantae</taxon>
        <taxon>Streptophyta</taxon>
        <taxon>Embryophyta</taxon>
        <taxon>Tracheophyta</taxon>
        <taxon>Spermatophyta</taxon>
        <taxon>Magnoliopsida</taxon>
        <taxon>eudicotyledons</taxon>
        <taxon>Gunneridae</taxon>
        <taxon>Pentapetalae</taxon>
        <taxon>rosids</taxon>
        <taxon>fabids</taxon>
        <taxon>Rosales</taxon>
        <taxon>Rosaceae</taxon>
        <taxon>Amygdaloideae</taxon>
        <taxon>Amygdaleae</taxon>
        <taxon>Prunus</taxon>
    </lineage>
</organism>
<keyword evidence="1" id="KW-0812">Transmembrane</keyword>
<proteinExistence type="predicted"/>
<evidence type="ECO:0000313" key="2">
    <source>
        <dbReference type="EMBL" id="PQQ18929.1"/>
    </source>
</evidence>
<sequence>MKLGVDHINEHVWSLLSWGSRDNPVSSGPFSLDWDTNAHQLKIKKSGVIYWTSGVFADGRFEYILPDVSKQSLDDPNDPEPEWVLYTRGALFEYGAQVDIIRAQNCDGYNTVGGCVRRDRPSNCVGKLGDDFEIKKGYFKIINSANASRPANWIGTGSEDCKVTCWQNCDCLGFDFPFGNQTTGAGCRFWSVDCAFIENLSTATHSFVVPNSVTLPPKSPDSPPRGKINKGLWIGTSIAALLVIGFCILCYRLRGTSAGKNGTKTQKKLLKFMKSERPTDHVIATGNIIRHPDLSIFTYECRKQLL</sequence>
<dbReference type="GO" id="GO:0030246">
    <property type="term" value="F:carbohydrate binding"/>
    <property type="evidence" value="ECO:0007669"/>
    <property type="project" value="UniProtKB-KW"/>
</dbReference>
<protein>
    <submittedName>
        <fullName evidence="2">G-type lectin S-receptor-like serine/threonine-protein kinase CES101</fullName>
    </submittedName>
</protein>
<keyword evidence="1" id="KW-0472">Membrane</keyword>
<keyword evidence="2" id="KW-0675">Receptor</keyword>
<accession>A0A314ZHW0</accession>
<reference evidence="2 3" key="1">
    <citation type="submission" date="2018-02" db="EMBL/GenBank/DDBJ databases">
        <title>Draft genome of wild Prunus yedoensis var. nudiflora.</title>
        <authorList>
            <person name="Baek S."/>
            <person name="Kim J.-H."/>
            <person name="Choi K."/>
            <person name="Kim G.-B."/>
            <person name="Cho A."/>
            <person name="Jang H."/>
            <person name="Shin C.-H."/>
            <person name="Yu H.-J."/>
            <person name="Mun J.-H."/>
        </authorList>
    </citation>
    <scope>NUCLEOTIDE SEQUENCE [LARGE SCALE GENOMIC DNA]</scope>
    <source>
        <strain evidence="3">cv. Jeju island</strain>
        <tissue evidence="2">Leaf</tissue>
    </source>
</reference>
<keyword evidence="1" id="KW-1133">Transmembrane helix</keyword>